<evidence type="ECO:0000313" key="2">
    <source>
        <dbReference type="Proteomes" id="UP000606194"/>
    </source>
</evidence>
<proteinExistence type="predicted"/>
<sequence length="66" mass="6859">MVRAPEAGADPAPVAECALAGRPGHEDPHRRCRQTSDVPLPGATGLLLMSRCPCSCHAPGTGREAR</sequence>
<reference evidence="1" key="1">
    <citation type="journal article" date="2014" name="Int. J. Syst. Evol. Microbiol.">
        <title>Complete genome sequence of Corynebacterium casei LMG S-19264T (=DSM 44701T), isolated from a smear-ripened cheese.</title>
        <authorList>
            <consortium name="US DOE Joint Genome Institute (JGI-PGF)"/>
            <person name="Walter F."/>
            <person name="Albersmeier A."/>
            <person name="Kalinowski J."/>
            <person name="Ruckert C."/>
        </authorList>
    </citation>
    <scope>NUCLEOTIDE SEQUENCE</scope>
    <source>
        <strain evidence="1">JCM 4386</strain>
    </source>
</reference>
<dbReference type="Proteomes" id="UP000606194">
    <property type="component" value="Unassembled WGS sequence"/>
</dbReference>
<organism evidence="1 2">
    <name type="scientific">Streptomyces humidus</name>
    <dbReference type="NCBI Taxonomy" id="52259"/>
    <lineage>
        <taxon>Bacteria</taxon>
        <taxon>Bacillati</taxon>
        <taxon>Actinomycetota</taxon>
        <taxon>Actinomycetes</taxon>
        <taxon>Kitasatosporales</taxon>
        <taxon>Streptomycetaceae</taxon>
        <taxon>Streptomyces</taxon>
    </lineage>
</organism>
<protein>
    <submittedName>
        <fullName evidence="1">Uncharacterized protein</fullName>
    </submittedName>
</protein>
<comment type="caution">
    <text evidence="1">The sequence shown here is derived from an EMBL/GenBank/DDBJ whole genome shotgun (WGS) entry which is preliminary data.</text>
</comment>
<reference evidence="1" key="2">
    <citation type="submission" date="2020-09" db="EMBL/GenBank/DDBJ databases">
        <authorList>
            <person name="Sun Q."/>
            <person name="Ohkuma M."/>
        </authorList>
    </citation>
    <scope>NUCLEOTIDE SEQUENCE</scope>
    <source>
        <strain evidence="1">JCM 4386</strain>
    </source>
</reference>
<gene>
    <name evidence="1" type="ORF">GCM10010269_33530</name>
</gene>
<dbReference type="EMBL" id="BMTL01000012">
    <property type="protein sequence ID" value="GGR91679.1"/>
    <property type="molecule type" value="Genomic_DNA"/>
</dbReference>
<accession>A0A918FVP6</accession>
<evidence type="ECO:0000313" key="1">
    <source>
        <dbReference type="EMBL" id="GGR91679.1"/>
    </source>
</evidence>
<keyword evidence="2" id="KW-1185">Reference proteome</keyword>
<name>A0A918FVP6_9ACTN</name>
<dbReference type="RefSeq" id="WP_229878121.1">
    <property type="nucleotide sequence ID" value="NZ_BMTL01000012.1"/>
</dbReference>
<dbReference type="AlphaFoldDB" id="A0A918FVP6"/>